<keyword evidence="2" id="KW-1185">Reference proteome</keyword>
<comment type="caution">
    <text evidence="1">The sequence shown here is derived from an EMBL/GenBank/DDBJ whole genome shotgun (WGS) entry which is preliminary data.</text>
</comment>
<sequence length="535" mass="58501">MENVHRTVNKRSKAPEPLQWRSVCRSMAPLAVRLWGEHVDGGNERIEDRMLAGWAMPDGTVWGRVPSSFAEIDISNVVGGEAISESAEERAMLVRWWQLDCLLALVAECLPDMARIGRAVDNRSRMPSGVETNGMEIDETEEDSVQNSTSADDDNGTAMEDENNEDEEEIVFFRGRPQTALDRKIIEEQRPVLPAQPPSRLLSPEQKQQLQIKKRQKEYLIHQQRRQQLKQQQGQNIVGSQAAATTAPIATAAASRAKTQSPLERSMGSTPYVPLVDAERDEVIRPVVGQQLSQQHSQHPRVLNAIGSQRMPATSAAAAASNASSISSTTEAFSDPRIAVADDHMAMVGMDGLFQAARTNTQYRSPTALELPAMPPMMPSASMHGVPSTGNSSSLTSPYAQSSAHQSLLGSPVAPSQQQQQQHPMAAGNLWSPPLRPSASQSAIGTTTSLLTPQQQQQQQQSVTGNSGSVATAAVTADRGVLEKWQEYAQMLQEQTQYNQQLRQQLRHHLELRDRHFSSQAEDGDATAVSVASMA</sequence>
<name>A0ACC1J4C4_9FUNG</name>
<feature type="non-terminal residue" evidence="1">
    <location>
        <position position="535"/>
    </location>
</feature>
<evidence type="ECO:0000313" key="1">
    <source>
        <dbReference type="EMBL" id="KAJ1937077.1"/>
    </source>
</evidence>
<dbReference type="EMBL" id="JANBPW010003646">
    <property type="protein sequence ID" value="KAJ1937077.1"/>
    <property type="molecule type" value="Genomic_DNA"/>
</dbReference>
<reference evidence="1" key="1">
    <citation type="submission" date="2022-07" db="EMBL/GenBank/DDBJ databases">
        <title>Phylogenomic reconstructions and comparative analyses of Kickxellomycotina fungi.</title>
        <authorList>
            <person name="Reynolds N.K."/>
            <person name="Stajich J.E."/>
            <person name="Barry K."/>
            <person name="Grigoriev I.V."/>
            <person name="Crous P."/>
            <person name="Smith M.E."/>
        </authorList>
    </citation>
    <scope>NUCLEOTIDE SEQUENCE</scope>
    <source>
        <strain evidence="1">NRRL 5244</strain>
    </source>
</reference>
<dbReference type="Proteomes" id="UP001150603">
    <property type="component" value="Unassembled WGS sequence"/>
</dbReference>
<gene>
    <name evidence="1" type="ORF">FBU59_004861</name>
</gene>
<proteinExistence type="predicted"/>
<organism evidence="1 2">
    <name type="scientific">Linderina macrospora</name>
    <dbReference type="NCBI Taxonomy" id="4868"/>
    <lineage>
        <taxon>Eukaryota</taxon>
        <taxon>Fungi</taxon>
        <taxon>Fungi incertae sedis</taxon>
        <taxon>Zoopagomycota</taxon>
        <taxon>Kickxellomycotina</taxon>
        <taxon>Kickxellomycetes</taxon>
        <taxon>Kickxellales</taxon>
        <taxon>Kickxellaceae</taxon>
        <taxon>Linderina</taxon>
    </lineage>
</organism>
<protein>
    <submittedName>
        <fullName evidence="1">Uncharacterized protein</fullName>
    </submittedName>
</protein>
<evidence type="ECO:0000313" key="2">
    <source>
        <dbReference type="Proteomes" id="UP001150603"/>
    </source>
</evidence>
<accession>A0ACC1J4C4</accession>